<evidence type="ECO:0000256" key="1">
    <source>
        <dbReference type="ARBA" id="ARBA00022553"/>
    </source>
</evidence>
<dbReference type="GO" id="GO:0005829">
    <property type="term" value="C:cytosol"/>
    <property type="evidence" value="ECO:0007669"/>
    <property type="project" value="TreeGrafter"/>
</dbReference>
<dbReference type="PANTHER" id="PTHR48111">
    <property type="entry name" value="REGULATOR OF RPOS"/>
    <property type="match status" value="1"/>
</dbReference>
<evidence type="ECO:0000259" key="7">
    <source>
        <dbReference type="PROSITE" id="PS50110"/>
    </source>
</evidence>
<name>A0A3D9UTB5_9MICO</name>
<dbReference type="Proteomes" id="UP000256253">
    <property type="component" value="Unassembled WGS sequence"/>
</dbReference>
<dbReference type="AlphaFoldDB" id="A0A3D9UTB5"/>
<evidence type="ECO:0000256" key="5">
    <source>
        <dbReference type="PROSITE-ProRule" id="PRU00169"/>
    </source>
</evidence>
<dbReference type="Gene3D" id="1.10.10.10">
    <property type="entry name" value="Winged helix-like DNA-binding domain superfamily/Winged helix DNA-binding domain"/>
    <property type="match status" value="1"/>
</dbReference>
<dbReference type="Gene3D" id="3.40.50.2300">
    <property type="match status" value="1"/>
</dbReference>
<dbReference type="OrthoDB" id="9812490at2"/>
<feature type="DNA-binding region" description="OmpR/PhoB-type" evidence="6">
    <location>
        <begin position="124"/>
        <end position="222"/>
    </location>
</feature>
<evidence type="ECO:0000256" key="3">
    <source>
        <dbReference type="ARBA" id="ARBA00023125"/>
    </source>
</evidence>
<keyword evidence="10" id="KW-1185">Reference proteome</keyword>
<keyword evidence="4" id="KW-0804">Transcription</keyword>
<dbReference type="RefSeq" id="WP_115921370.1">
    <property type="nucleotide sequence ID" value="NZ_QTUA01000001.1"/>
</dbReference>
<dbReference type="SMART" id="SM00448">
    <property type="entry name" value="REC"/>
    <property type="match status" value="1"/>
</dbReference>
<evidence type="ECO:0000313" key="10">
    <source>
        <dbReference type="Proteomes" id="UP000256253"/>
    </source>
</evidence>
<dbReference type="SMART" id="SM00862">
    <property type="entry name" value="Trans_reg_C"/>
    <property type="match status" value="1"/>
</dbReference>
<dbReference type="InterPro" id="IPR036388">
    <property type="entry name" value="WH-like_DNA-bd_sf"/>
</dbReference>
<dbReference type="SUPFAM" id="SSF46894">
    <property type="entry name" value="C-terminal effector domain of the bipartite response regulators"/>
    <property type="match status" value="1"/>
</dbReference>
<dbReference type="PROSITE" id="PS50110">
    <property type="entry name" value="RESPONSE_REGULATORY"/>
    <property type="match status" value="1"/>
</dbReference>
<dbReference type="InterPro" id="IPR011006">
    <property type="entry name" value="CheY-like_superfamily"/>
</dbReference>
<dbReference type="PANTHER" id="PTHR48111:SF4">
    <property type="entry name" value="DNA-BINDING DUAL TRANSCRIPTIONAL REGULATOR OMPR"/>
    <property type="match status" value="1"/>
</dbReference>
<dbReference type="PROSITE" id="PS51755">
    <property type="entry name" value="OMPR_PHOB"/>
    <property type="match status" value="1"/>
</dbReference>
<proteinExistence type="predicted"/>
<dbReference type="GO" id="GO:0000156">
    <property type="term" value="F:phosphorelay response regulator activity"/>
    <property type="evidence" value="ECO:0007669"/>
    <property type="project" value="TreeGrafter"/>
</dbReference>
<gene>
    <name evidence="9" type="ORF">DFJ65_0168</name>
</gene>
<evidence type="ECO:0000256" key="6">
    <source>
        <dbReference type="PROSITE-ProRule" id="PRU01091"/>
    </source>
</evidence>
<organism evidence="9 10">
    <name type="scientific">Calidifontibacter indicus</name>
    <dbReference type="NCBI Taxonomy" id="419650"/>
    <lineage>
        <taxon>Bacteria</taxon>
        <taxon>Bacillati</taxon>
        <taxon>Actinomycetota</taxon>
        <taxon>Actinomycetes</taxon>
        <taxon>Micrococcales</taxon>
        <taxon>Dermacoccaceae</taxon>
        <taxon>Calidifontibacter</taxon>
    </lineage>
</organism>
<dbReference type="SUPFAM" id="SSF52172">
    <property type="entry name" value="CheY-like"/>
    <property type="match status" value="1"/>
</dbReference>
<dbReference type="Pfam" id="PF00072">
    <property type="entry name" value="Response_reg"/>
    <property type="match status" value="1"/>
</dbReference>
<sequence length="223" mass="24680">MKLLVLDRSGAVGPRLHASLENRGYEVDSTSESSIALWHSGIGNIDAVVICCDRPGLDDLAKVAELGGNPDRIPVVVLVAAADDTDVVRVLDAGADDLLCSPVSAREFDARLRAIVRRATPRAGPSLEVGTLRLEPQERRAWRDDHELELSPREFDLLEVFMRHPGRLLTREFLLDGVWDIAYLGRSNVVDQGVSHVRRKIDRPFGRDDLQTVRGAGYRLRAS</sequence>
<keyword evidence="2" id="KW-0805">Transcription regulation</keyword>
<dbReference type="Pfam" id="PF00486">
    <property type="entry name" value="Trans_reg_C"/>
    <property type="match status" value="1"/>
</dbReference>
<dbReference type="InterPro" id="IPR001867">
    <property type="entry name" value="OmpR/PhoB-type_DNA-bd"/>
</dbReference>
<feature type="domain" description="OmpR/PhoB-type" evidence="8">
    <location>
        <begin position="124"/>
        <end position="222"/>
    </location>
</feature>
<dbReference type="EMBL" id="QTUA01000001">
    <property type="protein sequence ID" value="REF29234.1"/>
    <property type="molecule type" value="Genomic_DNA"/>
</dbReference>
<reference evidence="9 10" key="1">
    <citation type="submission" date="2018-08" db="EMBL/GenBank/DDBJ databases">
        <title>Sequencing the genomes of 1000 actinobacteria strains.</title>
        <authorList>
            <person name="Klenk H.-P."/>
        </authorList>
    </citation>
    <scope>NUCLEOTIDE SEQUENCE [LARGE SCALE GENOMIC DNA]</scope>
    <source>
        <strain evidence="9 10">DSM 22967</strain>
    </source>
</reference>
<keyword evidence="1" id="KW-0597">Phosphoprotein</keyword>
<comment type="caution">
    <text evidence="9">The sequence shown here is derived from an EMBL/GenBank/DDBJ whole genome shotgun (WGS) entry which is preliminary data.</text>
</comment>
<keyword evidence="3 6" id="KW-0238">DNA-binding</keyword>
<protein>
    <submittedName>
        <fullName evidence="9">DNA-binding response OmpR family regulator</fullName>
    </submittedName>
</protein>
<evidence type="ECO:0000313" key="9">
    <source>
        <dbReference type="EMBL" id="REF29234.1"/>
    </source>
</evidence>
<evidence type="ECO:0000256" key="2">
    <source>
        <dbReference type="ARBA" id="ARBA00023015"/>
    </source>
</evidence>
<evidence type="ECO:0000256" key="4">
    <source>
        <dbReference type="ARBA" id="ARBA00023163"/>
    </source>
</evidence>
<dbReference type="CDD" id="cd00383">
    <property type="entry name" value="trans_reg_C"/>
    <property type="match status" value="1"/>
</dbReference>
<dbReference type="GO" id="GO:0006355">
    <property type="term" value="P:regulation of DNA-templated transcription"/>
    <property type="evidence" value="ECO:0007669"/>
    <property type="project" value="InterPro"/>
</dbReference>
<dbReference type="GO" id="GO:0032993">
    <property type="term" value="C:protein-DNA complex"/>
    <property type="evidence" value="ECO:0007669"/>
    <property type="project" value="TreeGrafter"/>
</dbReference>
<dbReference type="GO" id="GO:0000976">
    <property type="term" value="F:transcription cis-regulatory region binding"/>
    <property type="evidence" value="ECO:0007669"/>
    <property type="project" value="TreeGrafter"/>
</dbReference>
<comment type="caution">
    <text evidence="5">Lacks conserved residue(s) required for the propagation of feature annotation.</text>
</comment>
<evidence type="ECO:0000259" key="8">
    <source>
        <dbReference type="PROSITE" id="PS51755"/>
    </source>
</evidence>
<dbReference type="InterPro" id="IPR001789">
    <property type="entry name" value="Sig_transdc_resp-reg_receiver"/>
</dbReference>
<dbReference type="InterPro" id="IPR016032">
    <property type="entry name" value="Sig_transdc_resp-reg_C-effctor"/>
</dbReference>
<feature type="domain" description="Response regulatory" evidence="7">
    <location>
        <begin position="2"/>
        <end position="116"/>
    </location>
</feature>
<accession>A0A3D9UTB5</accession>
<dbReference type="InterPro" id="IPR039420">
    <property type="entry name" value="WalR-like"/>
</dbReference>